<keyword evidence="1" id="KW-0472">Membrane</keyword>
<dbReference type="OMA" id="DGEINHT"/>
<reference evidence="3 5" key="1">
    <citation type="journal article" date="2014" name="BMC Genomics">
        <title>Genome sequence of Anopheles sinensis provides insight into genetics basis of mosquito competence for malaria parasites.</title>
        <authorList>
            <person name="Zhou D."/>
            <person name="Zhang D."/>
            <person name="Ding G."/>
            <person name="Shi L."/>
            <person name="Hou Q."/>
            <person name="Ye Y."/>
            <person name="Xu Y."/>
            <person name="Zhou H."/>
            <person name="Xiong C."/>
            <person name="Li S."/>
            <person name="Yu J."/>
            <person name="Hong S."/>
            <person name="Yu X."/>
            <person name="Zou P."/>
            <person name="Chen C."/>
            <person name="Chang X."/>
            <person name="Wang W."/>
            <person name="Lv Y."/>
            <person name="Sun Y."/>
            <person name="Ma L."/>
            <person name="Shen B."/>
            <person name="Zhu C."/>
        </authorList>
    </citation>
    <scope>NUCLEOTIDE SEQUENCE [LARGE SCALE GENOMIC DNA]</scope>
</reference>
<proteinExistence type="predicted"/>
<keyword evidence="1" id="KW-1133">Transmembrane helix</keyword>
<dbReference type="AlphaFoldDB" id="A0A084VJY5"/>
<evidence type="ECO:0000313" key="3">
    <source>
        <dbReference type="EMBL" id="KFB38279.1"/>
    </source>
</evidence>
<dbReference type="InterPro" id="IPR031984">
    <property type="entry name" value="SLC3A2_N"/>
</dbReference>
<dbReference type="OrthoDB" id="204980at2759"/>
<gene>
    <name evidence="3" type="ORF">ZHAS_00005610</name>
</gene>
<dbReference type="VEuPathDB" id="VectorBase:ASIC005610"/>
<reference evidence="4" key="2">
    <citation type="submission" date="2020-05" db="UniProtKB">
        <authorList>
            <consortium name="EnsemblMetazoa"/>
        </authorList>
    </citation>
    <scope>IDENTIFICATION</scope>
</reference>
<name>A0A084VJY5_ANOSI</name>
<dbReference type="EMBL" id="ATLV01013956">
    <property type="status" value="NOT_ANNOTATED_CDS"/>
    <property type="molecule type" value="Genomic_DNA"/>
</dbReference>
<dbReference type="Proteomes" id="UP000030765">
    <property type="component" value="Unassembled WGS sequence"/>
</dbReference>
<protein>
    <submittedName>
        <fullName evidence="3">AGAP000586-PA-like protein</fullName>
    </submittedName>
</protein>
<keyword evidence="1" id="KW-0812">Transmembrane</keyword>
<evidence type="ECO:0000313" key="5">
    <source>
        <dbReference type="Proteomes" id="UP000030765"/>
    </source>
</evidence>
<sequence length="185" mass="20909">MTINERTSLLPKEYQKTYIIPIPQDDENNNSNCKALELTKWFLPFLIDMHCVVLVINKPHAADVIDDKVPMYKDDKTTTYISDSCALTKDELNKYIDDPWWIKMRYGSFAFCWIVCLIALAISLYIAADALQHDHCGTEPITDGEINHTQTTSFVSEATGNLLDIVITATTTTSLVFPLLTQQAT</sequence>
<dbReference type="EMBL" id="KE524914">
    <property type="protein sequence ID" value="KFB38279.1"/>
    <property type="molecule type" value="Genomic_DNA"/>
</dbReference>
<feature type="transmembrane region" description="Helical" evidence="1">
    <location>
        <begin position="109"/>
        <end position="128"/>
    </location>
</feature>
<evidence type="ECO:0000259" key="2">
    <source>
        <dbReference type="Pfam" id="PF16028"/>
    </source>
</evidence>
<evidence type="ECO:0000256" key="1">
    <source>
        <dbReference type="SAM" id="Phobius"/>
    </source>
</evidence>
<feature type="domain" description="Solute carrier family 3 member 2 N-terminal" evidence="2">
    <location>
        <begin position="84"/>
        <end position="130"/>
    </location>
</feature>
<evidence type="ECO:0000313" key="4">
    <source>
        <dbReference type="EnsemblMetazoa" id="ASIC005610-PA"/>
    </source>
</evidence>
<dbReference type="EnsemblMetazoa" id="ASIC005610-RA">
    <property type="protein sequence ID" value="ASIC005610-PA"/>
    <property type="gene ID" value="ASIC005610"/>
</dbReference>
<organism evidence="3">
    <name type="scientific">Anopheles sinensis</name>
    <name type="common">Mosquito</name>
    <dbReference type="NCBI Taxonomy" id="74873"/>
    <lineage>
        <taxon>Eukaryota</taxon>
        <taxon>Metazoa</taxon>
        <taxon>Ecdysozoa</taxon>
        <taxon>Arthropoda</taxon>
        <taxon>Hexapoda</taxon>
        <taxon>Insecta</taxon>
        <taxon>Pterygota</taxon>
        <taxon>Neoptera</taxon>
        <taxon>Endopterygota</taxon>
        <taxon>Diptera</taxon>
        <taxon>Nematocera</taxon>
        <taxon>Culicoidea</taxon>
        <taxon>Culicidae</taxon>
        <taxon>Anophelinae</taxon>
        <taxon>Anopheles</taxon>
    </lineage>
</organism>
<keyword evidence="5" id="KW-1185">Reference proteome</keyword>
<dbReference type="Pfam" id="PF16028">
    <property type="entry name" value="SLC3A2_N"/>
    <property type="match status" value="1"/>
</dbReference>
<accession>A0A084VJY5</accession>